<dbReference type="AlphaFoldDB" id="A0AAP0GCJ9"/>
<keyword evidence="1" id="KW-0812">Transmembrane</keyword>
<feature type="transmembrane region" description="Helical" evidence="1">
    <location>
        <begin position="6"/>
        <end position="26"/>
    </location>
</feature>
<evidence type="ECO:0000313" key="3">
    <source>
        <dbReference type="Proteomes" id="UP001418222"/>
    </source>
</evidence>
<dbReference type="EMBL" id="JBBWWQ010000003">
    <property type="protein sequence ID" value="KAK8951523.1"/>
    <property type="molecule type" value="Genomic_DNA"/>
</dbReference>
<gene>
    <name evidence="2" type="ORF">KSP39_PZI003497</name>
</gene>
<protein>
    <submittedName>
        <fullName evidence="2">Uncharacterized protein</fullName>
    </submittedName>
</protein>
<evidence type="ECO:0000313" key="2">
    <source>
        <dbReference type="EMBL" id="KAK8951523.1"/>
    </source>
</evidence>
<name>A0AAP0GCJ9_9ASPA</name>
<keyword evidence="3" id="KW-1185">Reference proteome</keyword>
<dbReference type="Proteomes" id="UP001418222">
    <property type="component" value="Unassembled WGS sequence"/>
</dbReference>
<proteinExistence type="predicted"/>
<keyword evidence="1" id="KW-0472">Membrane</keyword>
<keyword evidence="1" id="KW-1133">Transmembrane helix</keyword>
<sequence length="88" mass="9706">MFAMQGFSNLAGGITIIIFACSRESLKRRTTKMIRQNPPSRRPTSCGASSSCLAPPLLLLLACLAANAAWRCCRNVDRILKRQKIPEI</sequence>
<accession>A0AAP0GCJ9</accession>
<evidence type="ECO:0000256" key="1">
    <source>
        <dbReference type="SAM" id="Phobius"/>
    </source>
</evidence>
<reference evidence="2 3" key="1">
    <citation type="journal article" date="2022" name="Nat. Plants">
        <title>Genomes of leafy and leafless Platanthera orchids illuminate the evolution of mycoheterotrophy.</title>
        <authorList>
            <person name="Li M.H."/>
            <person name="Liu K.W."/>
            <person name="Li Z."/>
            <person name="Lu H.C."/>
            <person name="Ye Q.L."/>
            <person name="Zhang D."/>
            <person name="Wang J.Y."/>
            <person name="Li Y.F."/>
            <person name="Zhong Z.M."/>
            <person name="Liu X."/>
            <person name="Yu X."/>
            <person name="Liu D.K."/>
            <person name="Tu X.D."/>
            <person name="Liu B."/>
            <person name="Hao Y."/>
            <person name="Liao X.Y."/>
            <person name="Jiang Y.T."/>
            <person name="Sun W.H."/>
            <person name="Chen J."/>
            <person name="Chen Y.Q."/>
            <person name="Ai Y."/>
            <person name="Zhai J.W."/>
            <person name="Wu S.S."/>
            <person name="Zhou Z."/>
            <person name="Hsiao Y.Y."/>
            <person name="Wu W.L."/>
            <person name="Chen Y.Y."/>
            <person name="Lin Y.F."/>
            <person name="Hsu J.L."/>
            <person name="Li C.Y."/>
            <person name="Wang Z.W."/>
            <person name="Zhao X."/>
            <person name="Zhong W.Y."/>
            <person name="Ma X.K."/>
            <person name="Ma L."/>
            <person name="Huang J."/>
            <person name="Chen G.Z."/>
            <person name="Huang M.Z."/>
            <person name="Huang L."/>
            <person name="Peng D.H."/>
            <person name="Luo Y.B."/>
            <person name="Zou S.Q."/>
            <person name="Chen S.P."/>
            <person name="Lan S."/>
            <person name="Tsai W.C."/>
            <person name="Van de Peer Y."/>
            <person name="Liu Z.J."/>
        </authorList>
    </citation>
    <scope>NUCLEOTIDE SEQUENCE [LARGE SCALE GENOMIC DNA]</scope>
    <source>
        <strain evidence="2">Lor287</strain>
    </source>
</reference>
<comment type="caution">
    <text evidence="2">The sequence shown here is derived from an EMBL/GenBank/DDBJ whole genome shotgun (WGS) entry which is preliminary data.</text>
</comment>
<organism evidence="2 3">
    <name type="scientific">Platanthera zijinensis</name>
    <dbReference type="NCBI Taxonomy" id="2320716"/>
    <lineage>
        <taxon>Eukaryota</taxon>
        <taxon>Viridiplantae</taxon>
        <taxon>Streptophyta</taxon>
        <taxon>Embryophyta</taxon>
        <taxon>Tracheophyta</taxon>
        <taxon>Spermatophyta</taxon>
        <taxon>Magnoliopsida</taxon>
        <taxon>Liliopsida</taxon>
        <taxon>Asparagales</taxon>
        <taxon>Orchidaceae</taxon>
        <taxon>Orchidoideae</taxon>
        <taxon>Orchideae</taxon>
        <taxon>Orchidinae</taxon>
        <taxon>Platanthera</taxon>
    </lineage>
</organism>